<feature type="transmembrane region" description="Helical" evidence="6">
    <location>
        <begin position="218"/>
        <end position="235"/>
    </location>
</feature>
<feature type="transmembrane region" description="Helical" evidence="6">
    <location>
        <begin position="285"/>
        <end position="303"/>
    </location>
</feature>
<dbReference type="InterPro" id="IPR011701">
    <property type="entry name" value="MFS"/>
</dbReference>
<evidence type="ECO:0000313" key="8">
    <source>
        <dbReference type="Proteomes" id="UP000190037"/>
    </source>
</evidence>
<dbReference type="PANTHER" id="PTHR23514">
    <property type="entry name" value="BYPASS OF STOP CODON PROTEIN 6"/>
    <property type="match status" value="1"/>
</dbReference>
<dbReference type="OrthoDB" id="151222at2"/>
<dbReference type="InterPro" id="IPR051788">
    <property type="entry name" value="MFS_Transporter"/>
</dbReference>
<organism evidence="7 8">
    <name type="scientific">Embleya scabrispora</name>
    <dbReference type="NCBI Taxonomy" id="159449"/>
    <lineage>
        <taxon>Bacteria</taxon>
        <taxon>Bacillati</taxon>
        <taxon>Actinomycetota</taxon>
        <taxon>Actinomycetes</taxon>
        <taxon>Kitasatosporales</taxon>
        <taxon>Streptomycetaceae</taxon>
        <taxon>Embleya</taxon>
    </lineage>
</organism>
<keyword evidence="2 6" id="KW-0812">Transmembrane</keyword>
<evidence type="ECO:0000256" key="3">
    <source>
        <dbReference type="ARBA" id="ARBA00022989"/>
    </source>
</evidence>
<feature type="transmembrane region" description="Helical" evidence="6">
    <location>
        <begin position="309"/>
        <end position="331"/>
    </location>
</feature>
<dbReference type="GO" id="GO:0022857">
    <property type="term" value="F:transmembrane transporter activity"/>
    <property type="evidence" value="ECO:0007669"/>
    <property type="project" value="InterPro"/>
</dbReference>
<dbReference type="SUPFAM" id="SSF103473">
    <property type="entry name" value="MFS general substrate transporter"/>
    <property type="match status" value="1"/>
</dbReference>
<dbReference type="RefSeq" id="WP_078979863.1">
    <property type="nucleotide sequence ID" value="NZ_MWQN01000002.1"/>
</dbReference>
<dbReference type="CDD" id="cd17393">
    <property type="entry name" value="MFS_MosC_like"/>
    <property type="match status" value="1"/>
</dbReference>
<evidence type="ECO:0000256" key="4">
    <source>
        <dbReference type="ARBA" id="ARBA00023136"/>
    </source>
</evidence>
<feature type="transmembrane region" description="Helical" evidence="6">
    <location>
        <begin position="76"/>
        <end position="94"/>
    </location>
</feature>
<comment type="caution">
    <text evidence="7">The sequence shown here is derived from an EMBL/GenBank/DDBJ whole genome shotgun (WGS) entry which is preliminary data.</text>
</comment>
<feature type="region of interest" description="Disordered" evidence="5">
    <location>
        <begin position="398"/>
        <end position="431"/>
    </location>
</feature>
<dbReference type="PANTHER" id="PTHR23514:SF13">
    <property type="entry name" value="INNER MEMBRANE PROTEIN YBJJ"/>
    <property type="match status" value="1"/>
</dbReference>
<dbReference type="Gene3D" id="1.20.1250.20">
    <property type="entry name" value="MFS general substrate transporter like domains"/>
    <property type="match status" value="1"/>
</dbReference>
<feature type="transmembrane region" description="Helical" evidence="6">
    <location>
        <begin position="100"/>
        <end position="118"/>
    </location>
</feature>
<dbReference type="AlphaFoldDB" id="A0A1T3NPL6"/>
<proteinExistence type="predicted"/>
<keyword evidence="8" id="KW-1185">Reference proteome</keyword>
<feature type="transmembrane region" description="Helical" evidence="6">
    <location>
        <begin position="255"/>
        <end position="273"/>
    </location>
</feature>
<dbReference type="STRING" id="159449.B4N89_31325"/>
<keyword evidence="3 6" id="KW-1133">Transmembrane helix</keyword>
<keyword evidence="4 6" id="KW-0472">Membrane</keyword>
<sequence>MFRVRDDFRRAQVAIAALFCFLGLQYATWASRLPAIKSRLDLGEAEVGLLLMACGAGAAASFPLVAILTRRLGSRLLALLSALALGVLLLALAVAPNYPVALLIICLDGVAVGCLNVAMNAQGAALEVRYQRTAMAKLHATFSGGSLCAALLASGMNAITSTLAAHFAVAAVLLALLIGYARPGLLTEDEAAPKAAPEPAADEPAPAGRRRLSMPSRITVWMGCAMAFGTVTEGAMNDWSALYMKDVAHASAEVAPLGIAVVSVMMVLARVFADGWRTRWGDGRIVRAGSVLAGAGLAVALLAGGVVPALLGFACVGLGVAAVTPCVYVAAARAGSDALALVAAMGTTGLLAGPALIGFIASGSSLVWGMGAVAVSALLVSVCATRIHWTSVTDTDTSTATATATDADPNAAEPAPAAAPADRTPLTDAPA</sequence>
<dbReference type="InterPro" id="IPR036259">
    <property type="entry name" value="MFS_trans_sf"/>
</dbReference>
<feature type="transmembrane region" description="Helical" evidence="6">
    <location>
        <begin position="163"/>
        <end position="181"/>
    </location>
</feature>
<dbReference type="Pfam" id="PF07690">
    <property type="entry name" value="MFS_1"/>
    <property type="match status" value="1"/>
</dbReference>
<dbReference type="GO" id="GO:0016020">
    <property type="term" value="C:membrane"/>
    <property type="evidence" value="ECO:0007669"/>
    <property type="project" value="UniProtKB-SubCell"/>
</dbReference>
<feature type="transmembrane region" description="Helical" evidence="6">
    <location>
        <begin position="48"/>
        <end position="69"/>
    </location>
</feature>
<protein>
    <submittedName>
        <fullName evidence="7">MFS transporter</fullName>
    </submittedName>
</protein>
<accession>A0A1T3NPL6</accession>
<evidence type="ECO:0000256" key="1">
    <source>
        <dbReference type="ARBA" id="ARBA00004141"/>
    </source>
</evidence>
<evidence type="ECO:0000256" key="5">
    <source>
        <dbReference type="SAM" id="MobiDB-lite"/>
    </source>
</evidence>
<feature type="transmembrane region" description="Helical" evidence="6">
    <location>
        <begin position="338"/>
        <end position="360"/>
    </location>
</feature>
<dbReference type="EMBL" id="MWQN01000002">
    <property type="protein sequence ID" value="OPC78662.1"/>
    <property type="molecule type" value="Genomic_DNA"/>
</dbReference>
<evidence type="ECO:0000313" key="7">
    <source>
        <dbReference type="EMBL" id="OPC78662.1"/>
    </source>
</evidence>
<name>A0A1T3NPL6_9ACTN</name>
<feature type="transmembrane region" description="Helical" evidence="6">
    <location>
        <begin position="138"/>
        <end position="157"/>
    </location>
</feature>
<gene>
    <name evidence="7" type="ORF">B4N89_31325</name>
</gene>
<feature type="transmembrane region" description="Helical" evidence="6">
    <location>
        <begin position="366"/>
        <end position="384"/>
    </location>
</feature>
<dbReference type="Proteomes" id="UP000190037">
    <property type="component" value="Unassembled WGS sequence"/>
</dbReference>
<evidence type="ECO:0000256" key="2">
    <source>
        <dbReference type="ARBA" id="ARBA00022692"/>
    </source>
</evidence>
<evidence type="ECO:0000256" key="6">
    <source>
        <dbReference type="SAM" id="Phobius"/>
    </source>
</evidence>
<comment type="subcellular location">
    <subcellularLocation>
        <location evidence="1">Membrane</location>
        <topology evidence="1">Multi-pass membrane protein</topology>
    </subcellularLocation>
</comment>
<reference evidence="7 8" key="1">
    <citation type="submission" date="2017-03" db="EMBL/GenBank/DDBJ databases">
        <title>Draft genome sequence of Streptomyces scabrisporus NF3, endophyte isolated from Amphipterygium adstringens.</title>
        <authorList>
            <person name="Vazquez M."/>
            <person name="Ceapa C.D."/>
            <person name="Rodriguez Luna D."/>
            <person name="Sanchez Esquivel S."/>
        </authorList>
    </citation>
    <scope>NUCLEOTIDE SEQUENCE [LARGE SCALE GENOMIC DNA]</scope>
    <source>
        <strain evidence="7 8">NF3</strain>
    </source>
</reference>